<dbReference type="Pfam" id="PF17869">
    <property type="entry name" value="Cys_box"/>
    <property type="match status" value="1"/>
</dbReference>
<accession>A0AAW0N431</accession>
<dbReference type="Proteomes" id="UP001460270">
    <property type="component" value="Unassembled WGS sequence"/>
</dbReference>
<comment type="caution">
    <text evidence="3">The sequence shown here is derived from an EMBL/GenBank/DDBJ whole genome shotgun (WGS) entry which is preliminary data.</text>
</comment>
<dbReference type="Gene3D" id="2.60.40.10">
    <property type="entry name" value="Immunoglobulins"/>
    <property type="match status" value="1"/>
</dbReference>
<dbReference type="PANTHER" id="PTHR14131:SF7">
    <property type="entry name" value="ANOSMIN 1B"/>
    <property type="match status" value="1"/>
</dbReference>
<dbReference type="EMBL" id="JBBPFD010000018">
    <property type="protein sequence ID" value="KAK7889288.1"/>
    <property type="molecule type" value="Genomic_DNA"/>
</dbReference>
<evidence type="ECO:0000256" key="1">
    <source>
        <dbReference type="SAM" id="MobiDB-lite"/>
    </source>
</evidence>
<dbReference type="PROSITE" id="PS50853">
    <property type="entry name" value="FN3"/>
    <property type="match status" value="1"/>
</dbReference>
<reference evidence="4" key="1">
    <citation type="submission" date="2024-04" db="EMBL/GenBank/DDBJ databases">
        <title>Salinicola lusitanus LLJ914,a marine bacterium isolated from the Okinawa Trough.</title>
        <authorList>
            <person name="Li J."/>
        </authorList>
    </citation>
    <scope>NUCLEOTIDE SEQUENCE [LARGE SCALE GENOMIC DNA]</scope>
</reference>
<dbReference type="InterPro" id="IPR036116">
    <property type="entry name" value="FN3_sf"/>
</dbReference>
<dbReference type="GO" id="GO:0030182">
    <property type="term" value="P:neuron differentiation"/>
    <property type="evidence" value="ECO:0007669"/>
    <property type="project" value="TreeGrafter"/>
</dbReference>
<name>A0AAW0N431_9GOBI</name>
<sequence length="381" mass="42827">MSSLSSCPPVLSKTTLSPLFPAPVIPPSWQIGHINTDQMHMRSTEVCPGSLCADRQRERERSSPLGGGLFAERESVDLLRGAEADTERKRKRREGREEVKCLQPCKELWETRKVLSPKSCEKHTECVTSREFIVSLRTSRQGDCPAPQKATGFAAACVPANLYKGVPLKPRREMSFVEDLEGRVRVLWLSKFNVSVEPVVYVLQSRWNPGIHPSEDHASPWTTVTMTLSEDVLLSDLRSQRWYQFRVAAVNSQGSRGFTTPSKHYISNRDPSPPEAPQNIRVDNQTVQWSASPARSQFTESRGSVATVTVLLRWDVPEKETCLCTTTESQEQSRRDTNTRVTQGLGQTAQIDSVTVNEMSVKYGRLMQNSSSEQRCVLLDF</sequence>
<gene>
    <name evidence="3" type="ORF">WMY93_024848</name>
</gene>
<protein>
    <recommendedName>
        <fullName evidence="2">Fibronectin type-III domain-containing protein</fullName>
    </recommendedName>
</protein>
<feature type="domain" description="Fibronectin type-III" evidence="2">
    <location>
        <begin position="166"/>
        <end position="270"/>
    </location>
</feature>
<dbReference type="InterPro" id="IPR042447">
    <property type="entry name" value="Anosmin-1"/>
</dbReference>
<evidence type="ECO:0000313" key="4">
    <source>
        <dbReference type="Proteomes" id="UP001460270"/>
    </source>
</evidence>
<dbReference type="GO" id="GO:0009986">
    <property type="term" value="C:cell surface"/>
    <property type="evidence" value="ECO:0007669"/>
    <property type="project" value="TreeGrafter"/>
</dbReference>
<evidence type="ECO:0000313" key="3">
    <source>
        <dbReference type="EMBL" id="KAK7889288.1"/>
    </source>
</evidence>
<dbReference type="SUPFAM" id="SSF49265">
    <property type="entry name" value="Fibronectin type III"/>
    <property type="match status" value="1"/>
</dbReference>
<dbReference type="InterPro" id="IPR040957">
    <property type="entry name" value="Anosmin-1_Cys_box"/>
</dbReference>
<dbReference type="PANTHER" id="PTHR14131">
    <property type="entry name" value="ANOSMIN"/>
    <property type="match status" value="1"/>
</dbReference>
<dbReference type="InterPro" id="IPR003961">
    <property type="entry name" value="FN3_dom"/>
</dbReference>
<proteinExistence type="predicted"/>
<feature type="region of interest" description="Disordered" evidence="1">
    <location>
        <begin position="327"/>
        <end position="346"/>
    </location>
</feature>
<evidence type="ECO:0000259" key="2">
    <source>
        <dbReference type="PROSITE" id="PS50853"/>
    </source>
</evidence>
<dbReference type="AlphaFoldDB" id="A0AAW0N431"/>
<dbReference type="InterPro" id="IPR013783">
    <property type="entry name" value="Ig-like_fold"/>
</dbReference>
<keyword evidence="4" id="KW-1185">Reference proteome</keyword>
<organism evidence="3 4">
    <name type="scientific">Mugilogobius chulae</name>
    <name type="common">yellowstripe goby</name>
    <dbReference type="NCBI Taxonomy" id="88201"/>
    <lineage>
        <taxon>Eukaryota</taxon>
        <taxon>Metazoa</taxon>
        <taxon>Chordata</taxon>
        <taxon>Craniata</taxon>
        <taxon>Vertebrata</taxon>
        <taxon>Euteleostomi</taxon>
        <taxon>Actinopterygii</taxon>
        <taxon>Neopterygii</taxon>
        <taxon>Teleostei</taxon>
        <taxon>Neoteleostei</taxon>
        <taxon>Acanthomorphata</taxon>
        <taxon>Gobiaria</taxon>
        <taxon>Gobiiformes</taxon>
        <taxon>Gobioidei</taxon>
        <taxon>Gobiidae</taxon>
        <taxon>Gobionellinae</taxon>
        <taxon>Mugilogobius</taxon>
    </lineage>
</organism>
<feature type="region of interest" description="Disordered" evidence="1">
    <location>
        <begin position="258"/>
        <end position="277"/>
    </location>
</feature>